<evidence type="ECO:0000256" key="2">
    <source>
        <dbReference type="ARBA" id="ARBA00006759"/>
    </source>
</evidence>
<dbReference type="KEGG" id="mpad:KEF85_09030"/>
<dbReference type="Pfam" id="PF00753">
    <property type="entry name" value="Lactamase_B"/>
    <property type="match status" value="1"/>
</dbReference>
<dbReference type="InterPro" id="IPR044528">
    <property type="entry name" value="POD-like_MBL-fold"/>
</dbReference>
<proteinExistence type="inferred from homology"/>
<evidence type="ECO:0000256" key="1">
    <source>
        <dbReference type="ARBA" id="ARBA00001954"/>
    </source>
</evidence>
<dbReference type="PANTHER" id="PTHR43084">
    <property type="entry name" value="PERSULFIDE DIOXYGENASE ETHE1"/>
    <property type="match status" value="1"/>
</dbReference>
<gene>
    <name evidence="10" type="ORF">KEF85_09030</name>
</gene>
<evidence type="ECO:0000256" key="7">
    <source>
        <dbReference type="ARBA" id="ARBA00023002"/>
    </source>
</evidence>
<dbReference type="CDD" id="cd07724">
    <property type="entry name" value="POD-like_MBL-fold"/>
    <property type="match status" value="1"/>
</dbReference>
<comment type="cofactor">
    <cofactor evidence="1">
        <name>Fe(2+)</name>
        <dbReference type="ChEBI" id="CHEBI:29033"/>
    </cofactor>
</comment>
<dbReference type="AlphaFoldDB" id="A0A975MKE5"/>
<dbReference type="Proteomes" id="UP000676649">
    <property type="component" value="Chromosome"/>
</dbReference>
<keyword evidence="4" id="KW-0809">Transit peptide</keyword>
<evidence type="ECO:0000256" key="4">
    <source>
        <dbReference type="ARBA" id="ARBA00022946"/>
    </source>
</evidence>
<keyword evidence="5" id="KW-0223">Dioxygenase</keyword>
<evidence type="ECO:0000256" key="6">
    <source>
        <dbReference type="ARBA" id="ARBA00022990"/>
    </source>
</evidence>
<dbReference type="Gene3D" id="3.60.15.10">
    <property type="entry name" value="Ribonuclease Z/Hydroxyacylglutathione hydrolase-like"/>
    <property type="match status" value="1"/>
</dbReference>
<protein>
    <submittedName>
        <fullName evidence="10">MBL fold metallo-hydrolase</fullName>
    </submittedName>
</protein>
<dbReference type="InterPro" id="IPR051682">
    <property type="entry name" value="Mito_Persulfide_Diox"/>
</dbReference>
<dbReference type="GO" id="GO:0050313">
    <property type="term" value="F:sulfur dioxygenase activity"/>
    <property type="evidence" value="ECO:0007669"/>
    <property type="project" value="InterPro"/>
</dbReference>
<name>A0A975MKE5_9GAMM</name>
<comment type="similarity">
    <text evidence="2">Belongs to the metallo-beta-lactamase superfamily. Glyoxalase II family.</text>
</comment>
<dbReference type="EMBL" id="CP073754">
    <property type="protein sequence ID" value="QWF69523.1"/>
    <property type="molecule type" value="Genomic_DNA"/>
</dbReference>
<evidence type="ECO:0000256" key="5">
    <source>
        <dbReference type="ARBA" id="ARBA00022964"/>
    </source>
</evidence>
<keyword evidence="8" id="KW-0408">Iron</keyword>
<dbReference type="GO" id="GO:0070813">
    <property type="term" value="P:hydrogen sulfide metabolic process"/>
    <property type="evidence" value="ECO:0007669"/>
    <property type="project" value="TreeGrafter"/>
</dbReference>
<accession>A0A975MKE5</accession>
<evidence type="ECO:0000313" key="11">
    <source>
        <dbReference type="Proteomes" id="UP000676649"/>
    </source>
</evidence>
<dbReference type="InterPro" id="IPR036866">
    <property type="entry name" value="RibonucZ/Hydroxyglut_hydro"/>
</dbReference>
<sequence length="236" mass="25826">MIFRQLYEPETSTYTYLLGCQRSRRACLIDTVATQAAEYIALLSSLDLRLIYTLETHVHADHITAAGLLREQLGSKSVVHRDAGASCADLMVTDGVLLQIGDLEIVVRHMPGHTAGCVSYVLPDRVFSGDALLIDGCGRTDFQQGDAGQLYDSITQNLFTLPPDTLVYPGHDYQGNTVSTIKQEMAKNSRLGFKRSREDFIALMRDLKLAYPQQIHTAIPANQSCGSVTIAGGDCS</sequence>
<feature type="domain" description="Metallo-beta-lactamase" evidence="9">
    <location>
        <begin position="12"/>
        <end position="171"/>
    </location>
</feature>
<evidence type="ECO:0000259" key="9">
    <source>
        <dbReference type="SMART" id="SM00849"/>
    </source>
</evidence>
<dbReference type="GO" id="GO:0046872">
    <property type="term" value="F:metal ion binding"/>
    <property type="evidence" value="ECO:0007669"/>
    <property type="project" value="UniProtKB-KW"/>
</dbReference>
<evidence type="ECO:0000256" key="3">
    <source>
        <dbReference type="ARBA" id="ARBA00022723"/>
    </source>
</evidence>
<dbReference type="FunFam" id="3.60.15.10:FF:000013">
    <property type="entry name" value="Persulfide dioxygenase ETHE1, mitochondrial"/>
    <property type="match status" value="1"/>
</dbReference>
<dbReference type="PANTHER" id="PTHR43084:SF1">
    <property type="entry name" value="PERSULFIDE DIOXYGENASE ETHE1, MITOCHONDRIAL"/>
    <property type="match status" value="1"/>
</dbReference>
<keyword evidence="6" id="KW-0007">Acetylation</keyword>
<dbReference type="RefSeq" id="WP_215579661.1">
    <property type="nucleotide sequence ID" value="NZ_CP073754.1"/>
</dbReference>
<organism evidence="10 11">
    <name type="scientific">Methylomonas paludis</name>
    <dbReference type="NCBI Taxonomy" id="1173101"/>
    <lineage>
        <taxon>Bacteria</taxon>
        <taxon>Pseudomonadati</taxon>
        <taxon>Pseudomonadota</taxon>
        <taxon>Gammaproteobacteria</taxon>
        <taxon>Methylococcales</taxon>
        <taxon>Methylococcaceae</taxon>
        <taxon>Methylomonas</taxon>
    </lineage>
</organism>
<keyword evidence="3" id="KW-0479">Metal-binding</keyword>
<dbReference type="SUPFAM" id="SSF56281">
    <property type="entry name" value="Metallo-hydrolase/oxidoreductase"/>
    <property type="match status" value="1"/>
</dbReference>
<reference evidence="10" key="1">
    <citation type="submission" date="2021-04" db="EMBL/GenBank/DDBJ databases">
        <title>Draft genome sequence data of methanotrophic Methylovulum sp. strain S1L and Methylomonas sp. strain S2AM isolated from boreal lake water columns.</title>
        <authorList>
            <person name="Rissanen A.J."/>
            <person name="Mangayil R."/>
            <person name="Svenning M.M."/>
            <person name="Khanongnuch R."/>
        </authorList>
    </citation>
    <scope>NUCLEOTIDE SEQUENCE</scope>
    <source>
        <strain evidence="10">S2AM</strain>
    </source>
</reference>
<evidence type="ECO:0000256" key="8">
    <source>
        <dbReference type="ARBA" id="ARBA00023004"/>
    </source>
</evidence>
<keyword evidence="7" id="KW-0560">Oxidoreductase</keyword>
<evidence type="ECO:0000313" key="10">
    <source>
        <dbReference type="EMBL" id="QWF69523.1"/>
    </source>
</evidence>
<dbReference type="InterPro" id="IPR001279">
    <property type="entry name" value="Metallo-B-lactamas"/>
</dbReference>
<keyword evidence="11" id="KW-1185">Reference proteome</keyword>
<dbReference type="SMART" id="SM00849">
    <property type="entry name" value="Lactamase_B"/>
    <property type="match status" value="1"/>
</dbReference>
<dbReference type="GO" id="GO:0006749">
    <property type="term" value="P:glutathione metabolic process"/>
    <property type="evidence" value="ECO:0007669"/>
    <property type="project" value="InterPro"/>
</dbReference>